<comment type="similarity">
    <text evidence="1">Belongs to the zinc-containing alcohol dehydrogenase family.</text>
</comment>
<dbReference type="InterPro" id="IPR013154">
    <property type="entry name" value="ADH-like_N"/>
</dbReference>
<dbReference type="EMBL" id="QVQW01000015">
    <property type="protein sequence ID" value="RKU46305.1"/>
    <property type="molecule type" value="Genomic_DNA"/>
</dbReference>
<dbReference type="SUPFAM" id="SSF51735">
    <property type="entry name" value="NAD(P)-binding Rossmann-fold domains"/>
    <property type="match status" value="1"/>
</dbReference>
<dbReference type="SUPFAM" id="SSF50129">
    <property type="entry name" value="GroES-like"/>
    <property type="match status" value="1"/>
</dbReference>
<gene>
    <name evidence="4" type="ORF">DL546_007839</name>
</gene>
<proteinExistence type="inferred from homology"/>
<dbReference type="InterPro" id="IPR020843">
    <property type="entry name" value="ER"/>
</dbReference>
<dbReference type="InterPro" id="IPR013149">
    <property type="entry name" value="ADH-like_C"/>
</dbReference>
<dbReference type="Gene3D" id="3.90.180.10">
    <property type="entry name" value="Medium-chain alcohol dehydrogenases, catalytic domain"/>
    <property type="match status" value="1"/>
</dbReference>
<dbReference type="PANTHER" id="PTHR45348">
    <property type="entry name" value="HYPOTHETICAL OXIDOREDUCTASE (EUROFUNG)"/>
    <property type="match status" value="1"/>
</dbReference>
<dbReference type="Gene3D" id="3.40.50.720">
    <property type="entry name" value="NAD(P)-binding Rossmann-like Domain"/>
    <property type="match status" value="1"/>
</dbReference>
<evidence type="ECO:0000256" key="1">
    <source>
        <dbReference type="ARBA" id="ARBA00008072"/>
    </source>
</evidence>
<dbReference type="InterPro" id="IPR047122">
    <property type="entry name" value="Trans-enoyl_RdTase-like"/>
</dbReference>
<dbReference type="InterPro" id="IPR011032">
    <property type="entry name" value="GroES-like_sf"/>
</dbReference>
<name>A0A420YEG2_9PEZI</name>
<dbReference type="Proteomes" id="UP000275385">
    <property type="component" value="Unassembled WGS sequence"/>
</dbReference>
<evidence type="ECO:0000256" key="2">
    <source>
        <dbReference type="ARBA" id="ARBA00023002"/>
    </source>
</evidence>
<dbReference type="AlphaFoldDB" id="A0A420YEG2"/>
<keyword evidence="2" id="KW-0560">Oxidoreductase</keyword>
<dbReference type="STRING" id="177199.A0A420YEG2"/>
<dbReference type="Pfam" id="PF08240">
    <property type="entry name" value="ADH_N"/>
    <property type="match status" value="1"/>
</dbReference>
<comment type="caution">
    <text evidence="4">The sequence shown here is derived from an EMBL/GenBank/DDBJ whole genome shotgun (WGS) entry which is preliminary data.</text>
</comment>
<evidence type="ECO:0000259" key="3">
    <source>
        <dbReference type="SMART" id="SM00829"/>
    </source>
</evidence>
<accession>A0A420YEG2</accession>
<evidence type="ECO:0000313" key="4">
    <source>
        <dbReference type="EMBL" id="RKU46305.1"/>
    </source>
</evidence>
<feature type="domain" description="Enoyl reductase (ER)" evidence="3">
    <location>
        <begin position="59"/>
        <end position="405"/>
    </location>
</feature>
<dbReference type="Pfam" id="PF00107">
    <property type="entry name" value="ADH_zinc_N"/>
    <property type="match status" value="1"/>
</dbReference>
<evidence type="ECO:0000313" key="5">
    <source>
        <dbReference type="Proteomes" id="UP000275385"/>
    </source>
</evidence>
<dbReference type="GO" id="GO:0016651">
    <property type="term" value="F:oxidoreductase activity, acting on NAD(P)H"/>
    <property type="evidence" value="ECO:0007669"/>
    <property type="project" value="InterPro"/>
</dbReference>
<protein>
    <recommendedName>
        <fullName evidence="3">Enoyl reductase (ER) domain-containing protein</fullName>
    </recommendedName>
</protein>
<dbReference type="CDD" id="cd08249">
    <property type="entry name" value="enoyl_reductase_like"/>
    <property type="match status" value="1"/>
</dbReference>
<organism evidence="4 5">
    <name type="scientific">Coniochaeta pulveracea</name>
    <dbReference type="NCBI Taxonomy" id="177199"/>
    <lineage>
        <taxon>Eukaryota</taxon>
        <taxon>Fungi</taxon>
        <taxon>Dikarya</taxon>
        <taxon>Ascomycota</taxon>
        <taxon>Pezizomycotina</taxon>
        <taxon>Sordariomycetes</taxon>
        <taxon>Sordariomycetidae</taxon>
        <taxon>Coniochaetales</taxon>
        <taxon>Coniochaetaceae</taxon>
        <taxon>Coniochaeta</taxon>
    </lineage>
</organism>
<dbReference type="InterPro" id="IPR036291">
    <property type="entry name" value="NAD(P)-bd_dom_sf"/>
</dbReference>
<reference evidence="4 5" key="1">
    <citation type="submission" date="2018-08" db="EMBL/GenBank/DDBJ databases">
        <title>Draft genome of the lignicolous fungus Coniochaeta pulveracea.</title>
        <authorList>
            <person name="Borstlap C.J."/>
            <person name="De Witt R.N."/>
            <person name="Botha A."/>
            <person name="Volschenk H."/>
        </authorList>
    </citation>
    <scope>NUCLEOTIDE SEQUENCE [LARGE SCALE GENOMIC DNA]</scope>
    <source>
        <strain evidence="4 5">CAB683</strain>
    </source>
</reference>
<dbReference type="OrthoDB" id="9992527at2759"/>
<dbReference type="PANTHER" id="PTHR45348:SF2">
    <property type="entry name" value="ZINC-TYPE ALCOHOL DEHYDROGENASE-LIKE PROTEIN C2E1P3.01"/>
    <property type="match status" value="1"/>
</dbReference>
<keyword evidence="5" id="KW-1185">Reference proteome</keyword>
<sequence length="408" mass="44423">MERFPLLWFRAFLSRLSSPIFRIPCLRSRRVLKNQHLHRATYLTMSSSPPSSIKAITISAPKKAEITTVPLPRLRDDYILVRTTAVGLNPTDWKSIDGLAGTNVAGCRVGCDYAGIVQEVGSAVTKPFKKGDRICGVAHGVNQGVTEDGAFAEYIVVKGDIAIKIPDNLSDEQAAGLGIGITTVGQGLYQALGLPLPKSPSSQPTPILINGGSTATGMLGIQFAKLSGYRVLTTCSSRNADYVRSLGADDVIDYREYSDPEKFAAKVHEILGGDDKLELVWDCIGLPESAKLVVPAISKRGGKYRSLLTVPDEVVHGINDKVDSSWTFAYFVFGEKFTKGRGTFEARPEDMKFGQMFWDLSRDLLASGKLKVPRQEVNRGGKGLEGVLKGLDELRQDKVSGVKLIYTL</sequence>
<dbReference type="SMART" id="SM00829">
    <property type="entry name" value="PKS_ER"/>
    <property type="match status" value="1"/>
</dbReference>